<dbReference type="EMBL" id="BPLR01008374">
    <property type="protein sequence ID" value="GIY24258.1"/>
    <property type="molecule type" value="Genomic_DNA"/>
</dbReference>
<reference evidence="1 2" key="1">
    <citation type="submission" date="2021-06" db="EMBL/GenBank/DDBJ databases">
        <title>Caerostris extrusa draft genome.</title>
        <authorList>
            <person name="Kono N."/>
            <person name="Arakawa K."/>
        </authorList>
    </citation>
    <scope>NUCLEOTIDE SEQUENCE [LARGE SCALE GENOMIC DNA]</scope>
</reference>
<dbReference type="AlphaFoldDB" id="A0AAV4RWL8"/>
<comment type="caution">
    <text evidence="1">The sequence shown here is derived from an EMBL/GenBank/DDBJ whole genome shotgun (WGS) entry which is preliminary data.</text>
</comment>
<keyword evidence="2" id="KW-1185">Reference proteome</keyword>
<name>A0AAV4RWL8_CAEEX</name>
<sequence>MEDQILQPEKWRKKLVKVFAWKRDSRTMVGKSTRTECSRMQQTYVYIITHLLPTASEIKQKPQAIPLKGRGGILRKSYHRLKPRGQPQHRTASFIPVMLELTEPLSKEELFSFPLGAAPVTTTTFFQQRQLFFFFNSFYSSHSLVALSKWKTKYHSQEVEQKELVKTFMETRQPNNGWEQYSHRMY</sequence>
<protein>
    <submittedName>
        <fullName evidence="1">Uncharacterized protein</fullName>
    </submittedName>
</protein>
<accession>A0AAV4RWL8</accession>
<organism evidence="1 2">
    <name type="scientific">Caerostris extrusa</name>
    <name type="common">Bark spider</name>
    <name type="synonym">Caerostris bankana</name>
    <dbReference type="NCBI Taxonomy" id="172846"/>
    <lineage>
        <taxon>Eukaryota</taxon>
        <taxon>Metazoa</taxon>
        <taxon>Ecdysozoa</taxon>
        <taxon>Arthropoda</taxon>
        <taxon>Chelicerata</taxon>
        <taxon>Arachnida</taxon>
        <taxon>Araneae</taxon>
        <taxon>Araneomorphae</taxon>
        <taxon>Entelegynae</taxon>
        <taxon>Araneoidea</taxon>
        <taxon>Araneidae</taxon>
        <taxon>Caerostris</taxon>
    </lineage>
</organism>
<gene>
    <name evidence="1" type="ORF">CEXT_111951</name>
</gene>
<evidence type="ECO:0000313" key="1">
    <source>
        <dbReference type="EMBL" id="GIY24258.1"/>
    </source>
</evidence>
<evidence type="ECO:0000313" key="2">
    <source>
        <dbReference type="Proteomes" id="UP001054945"/>
    </source>
</evidence>
<proteinExistence type="predicted"/>
<dbReference type="Proteomes" id="UP001054945">
    <property type="component" value="Unassembled WGS sequence"/>
</dbReference>